<keyword evidence="4" id="KW-0808">Transferase</keyword>
<dbReference type="InterPro" id="IPR003661">
    <property type="entry name" value="HisK_dim/P_dom"/>
</dbReference>
<dbReference type="InterPro" id="IPR003594">
    <property type="entry name" value="HATPase_dom"/>
</dbReference>
<protein>
    <submittedName>
        <fullName evidence="4">Two-component system histidine kinase DccS</fullName>
    </submittedName>
</protein>
<keyword evidence="2" id="KW-0472">Membrane</keyword>
<dbReference type="Pfam" id="PF02518">
    <property type="entry name" value="HATPase_c"/>
    <property type="match status" value="1"/>
</dbReference>
<sequence>MKRVEKESFIKSFMLFFISQSLLMGALFFINYTKELQTLDEKIFSDMRLCSFDLECKEYMIDFVSKKDQELYKLYKKEDTLSSYFSIPGSDKNYLKISLPKKSYQQKVLTLRHHYIILYLFVLIITAILSALFAIYTLSPLRNALHLTEEFIKDILHDFNTPLTTLRLNLSILQKQLKENKNITRAQNSIETLLNLQSNLRTYLHTHATQKEEFYLDTLIKERIDLLASTYKHINIKTNLEHTLLHCNKDAFIRIFDNLLTNALKYNKKDGTVSIRLEKNILIIKDSGKGIKNPKKIFDRFYKEQDRGIGIGLHIVKKLCEELGIGISVESKVEKGTKFSLDLEPLIHITQPTNARFGFNCVLDGRIMEIRL</sequence>
<keyword evidence="4" id="KW-0418">Kinase</keyword>
<dbReference type="SUPFAM" id="SSF47384">
    <property type="entry name" value="Homodimeric domain of signal transducing histidine kinase"/>
    <property type="match status" value="1"/>
</dbReference>
<dbReference type="EMBL" id="FPHB01000023">
    <property type="protein sequence ID" value="SFV54342.1"/>
    <property type="molecule type" value="Genomic_DNA"/>
</dbReference>
<dbReference type="PANTHER" id="PTHR43547:SF2">
    <property type="entry name" value="HYBRID SIGNAL TRANSDUCTION HISTIDINE KINASE C"/>
    <property type="match status" value="1"/>
</dbReference>
<feature type="transmembrane region" description="Helical" evidence="2">
    <location>
        <begin position="116"/>
        <end position="138"/>
    </location>
</feature>
<evidence type="ECO:0000313" key="4">
    <source>
        <dbReference type="EMBL" id="SFV54342.1"/>
    </source>
</evidence>
<keyword evidence="1" id="KW-0597">Phosphoprotein</keyword>
<reference evidence="4" key="1">
    <citation type="submission" date="2016-10" db="EMBL/GenBank/DDBJ databases">
        <authorList>
            <person name="de Groot N.N."/>
        </authorList>
    </citation>
    <scope>NUCLEOTIDE SEQUENCE</scope>
</reference>
<name>A0A1W1BLH0_9ZZZZ</name>
<feature type="transmembrane region" description="Helical" evidence="2">
    <location>
        <begin position="12"/>
        <end position="32"/>
    </location>
</feature>
<organism evidence="4">
    <name type="scientific">hydrothermal vent metagenome</name>
    <dbReference type="NCBI Taxonomy" id="652676"/>
    <lineage>
        <taxon>unclassified sequences</taxon>
        <taxon>metagenomes</taxon>
        <taxon>ecological metagenomes</taxon>
    </lineage>
</organism>
<dbReference type="InterPro" id="IPR004358">
    <property type="entry name" value="Sig_transdc_His_kin-like_C"/>
</dbReference>
<dbReference type="AlphaFoldDB" id="A0A1W1BLH0"/>
<dbReference type="PANTHER" id="PTHR43547">
    <property type="entry name" value="TWO-COMPONENT HISTIDINE KINASE"/>
    <property type="match status" value="1"/>
</dbReference>
<accession>A0A1W1BLH0</accession>
<dbReference type="GO" id="GO:0000155">
    <property type="term" value="F:phosphorelay sensor kinase activity"/>
    <property type="evidence" value="ECO:0007669"/>
    <property type="project" value="InterPro"/>
</dbReference>
<keyword evidence="2" id="KW-1133">Transmembrane helix</keyword>
<evidence type="ECO:0000256" key="2">
    <source>
        <dbReference type="SAM" id="Phobius"/>
    </source>
</evidence>
<dbReference type="Gene3D" id="3.30.565.10">
    <property type="entry name" value="Histidine kinase-like ATPase, C-terminal domain"/>
    <property type="match status" value="1"/>
</dbReference>
<dbReference type="SUPFAM" id="SSF55874">
    <property type="entry name" value="ATPase domain of HSP90 chaperone/DNA topoisomerase II/histidine kinase"/>
    <property type="match status" value="1"/>
</dbReference>
<dbReference type="InterPro" id="IPR036097">
    <property type="entry name" value="HisK_dim/P_sf"/>
</dbReference>
<dbReference type="InterPro" id="IPR036890">
    <property type="entry name" value="HATPase_C_sf"/>
</dbReference>
<keyword evidence="2" id="KW-0812">Transmembrane</keyword>
<dbReference type="PRINTS" id="PR00344">
    <property type="entry name" value="BCTRLSENSOR"/>
</dbReference>
<proteinExistence type="predicted"/>
<dbReference type="CDD" id="cd00082">
    <property type="entry name" value="HisKA"/>
    <property type="match status" value="1"/>
</dbReference>
<dbReference type="SMART" id="SM00387">
    <property type="entry name" value="HATPase_c"/>
    <property type="match status" value="1"/>
</dbReference>
<dbReference type="InterPro" id="IPR005467">
    <property type="entry name" value="His_kinase_dom"/>
</dbReference>
<evidence type="ECO:0000256" key="1">
    <source>
        <dbReference type="ARBA" id="ARBA00022553"/>
    </source>
</evidence>
<gene>
    <name evidence="4" type="ORF">MNB_SM-7-1027</name>
</gene>
<dbReference type="PROSITE" id="PS50109">
    <property type="entry name" value="HIS_KIN"/>
    <property type="match status" value="1"/>
</dbReference>
<dbReference type="Pfam" id="PF00512">
    <property type="entry name" value="HisKA"/>
    <property type="match status" value="1"/>
</dbReference>
<dbReference type="Gene3D" id="1.10.287.130">
    <property type="match status" value="1"/>
</dbReference>
<evidence type="ECO:0000259" key="3">
    <source>
        <dbReference type="PROSITE" id="PS50109"/>
    </source>
</evidence>
<feature type="domain" description="Histidine kinase" evidence="3">
    <location>
        <begin position="154"/>
        <end position="347"/>
    </location>
</feature>